<sequence length="123" mass="14424">MISQKAKDICTTCLVHKIVKQIPKLFYEQLQKRACTQNYVIYIKCSTKSQYEHGDQQTKYKERQGNWLRPYTTKVWKCMGKKGPILRQRRHPTTTTEVSVNFSMISPHSRTGISVSHSCRLRC</sequence>
<name>A0A7C9D7R8_OPUST</name>
<dbReference type="EMBL" id="GISG01099952">
    <property type="protein sequence ID" value="MBA4636380.1"/>
    <property type="molecule type" value="Transcribed_RNA"/>
</dbReference>
<accession>A0A7C9D7R8</accession>
<protein>
    <submittedName>
        <fullName evidence="1">Uncharacterized protein</fullName>
    </submittedName>
</protein>
<evidence type="ECO:0000313" key="1">
    <source>
        <dbReference type="EMBL" id="MBA4636380.1"/>
    </source>
</evidence>
<reference evidence="1" key="2">
    <citation type="submission" date="2020-07" db="EMBL/GenBank/DDBJ databases">
        <authorList>
            <person name="Vera ALvarez R."/>
            <person name="Arias-Moreno D.M."/>
            <person name="Jimenez-Jacinto V."/>
            <person name="Jimenez-Bremont J.F."/>
            <person name="Swaminathan K."/>
            <person name="Moose S.P."/>
            <person name="Guerrero-Gonzalez M.L."/>
            <person name="Marino-Ramirez L."/>
            <person name="Landsman D."/>
            <person name="Rodriguez-Kessler M."/>
            <person name="Delgado-Sanchez P."/>
        </authorList>
    </citation>
    <scope>NUCLEOTIDE SEQUENCE</scope>
    <source>
        <tissue evidence="1">Cladode</tissue>
    </source>
</reference>
<organism evidence="1">
    <name type="scientific">Opuntia streptacantha</name>
    <name type="common">Prickly pear cactus</name>
    <name type="synonym">Opuntia cardona</name>
    <dbReference type="NCBI Taxonomy" id="393608"/>
    <lineage>
        <taxon>Eukaryota</taxon>
        <taxon>Viridiplantae</taxon>
        <taxon>Streptophyta</taxon>
        <taxon>Embryophyta</taxon>
        <taxon>Tracheophyta</taxon>
        <taxon>Spermatophyta</taxon>
        <taxon>Magnoliopsida</taxon>
        <taxon>eudicotyledons</taxon>
        <taxon>Gunneridae</taxon>
        <taxon>Pentapetalae</taxon>
        <taxon>Caryophyllales</taxon>
        <taxon>Cactineae</taxon>
        <taxon>Cactaceae</taxon>
        <taxon>Opuntioideae</taxon>
        <taxon>Opuntia</taxon>
    </lineage>
</organism>
<dbReference type="AlphaFoldDB" id="A0A7C9D7R8"/>
<proteinExistence type="predicted"/>
<reference evidence="1" key="1">
    <citation type="journal article" date="2013" name="J. Plant Res.">
        <title>Effect of fungi and light on seed germination of three Opuntia species from semiarid lands of central Mexico.</title>
        <authorList>
            <person name="Delgado-Sanchez P."/>
            <person name="Jimenez-Bremont J.F."/>
            <person name="Guerrero-Gonzalez Mde L."/>
            <person name="Flores J."/>
        </authorList>
    </citation>
    <scope>NUCLEOTIDE SEQUENCE</scope>
    <source>
        <tissue evidence="1">Cladode</tissue>
    </source>
</reference>